<keyword evidence="2" id="KW-0472">Membrane</keyword>
<proteinExistence type="predicted"/>
<feature type="transmembrane region" description="Helical" evidence="2">
    <location>
        <begin position="125"/>
        <end position="146"/>
    </location>
</feature>
<evidence type="ECO:0000256" key="1">
    <source>
        <dbReference type="SAM" id="MobiDB-lite"/>
    </source>
</evidence>
<dbReference type="PANTHER" id="PTHR35395:SF1">
    <property type="entry name" value="DUF6536 DOMAIN-CONTAINING PROTEIN"/>
    <property type="match status" value="1"/>
</dbReference>
<feature type="transmembrane region" description="Helical" evidence="2">
    <location>
        <begin position="21"/>
        <end position="39"/>
    </location>
</feature>
<keyword evidence="2" id="KW-1133">Transmembrane helix</keyword>
<protein>
    <recommendedName>
        <fullName evidence="3">DUF6536 domain-containing protein</fullName>
    </recommendedName>
</protein>
<dbReference type="STRING" id="28573.A0A0U1M6Q0"/>
<dbReference type="PANTHER" id="PTHR35395">
    <property type="entry name" value="DUF6536 DOMAIN-CONTAINING PROTEIN"/>
    <property type="match status" value="1"/>
</dbReference>
<organism evidence="4 5">
    <name type="scientific">Talaromyces islandicus</name>
    <name type="common">Penicillium islandicum</name>
    <dbReference type="NCBI Taxonomy" id="28573"/>
    <lineage>
        <taxon>Eukaryota</taxon>
        <taxon>Fungi</taxon>
        <taxon>Dikarya</taxon>
        <taxon>Ascomycota</taxon>
        <taxon>Pezizomycotina</taxon>
        <taxon>Eurotiomycetes</taxon>
        <taxon>Eurotiomycetidae</taxon>
        <taxon>Eurotiales</taxon>
        <taxon>Trichocomaceae</taxon>
        <taxon>Talaromyces</taxon>
        <taxon>Talaromyces sect. Islandici</taxon>
    </lineage>
</organism>
<sequence>MPFRQCLSSPRGWRKAAATNTIIVFLAAVLLIILLAVSWPKSAGIHGNVFIYQGDCGRSRVVDITLHLIINIVSSLVLASSNFFAQILSSPTRDEVDKIHASKRAIQIGNTSINTVFRISPIKTVLLVLFFLSSLPFHLFFNGSIFSTSYAGSDYRLTIASESFTNGAQYFLPKQFGQSPGNGSLHRQSYTSNQLLEVVLLANLPQLGLSPIYLAYNWSYTRLAIEKEWQAYGYYTSSEGNINAAVSGSGFADDVFIGLGFSGIALAFVGAVEIVMILTSLFIFYRKPNINMVVGGNNSLVISAACHVSSSSLSSPESGQRQQYRIIRPDEPDGEYEYEPRNVLTKNKLKSLIKRPLSSRNEDATNDDTEMRERLIGYGDTNTPQYIGNKSPDHKSGSSDITQGLLRWGVVDMPVDLHPDFDFVSGPIGHLAFCAPEQYLGEPVVGEMYT</sequence>
<dbReference type="Pfam" id="PF20163">
    <property type="entry name" value="DUF6536"/>
    <property type="match status" value="1"/>
</dbReference>
<dbReference type="EMBL" id="CVMT01000009">
    <property type="protein sequence ID" value="CRG91207.1"/>
    <property type="molecule type" value="Genomic_DNA"/>
</dbReference>
<feature type="domain" description="DUF6536" evidence="3">
    <location>
        <begin position="13"/>
        <end position="165"/>
    </location>
</feature>
<accession>A0A0U1M6Q0</accession>
<keyword evidence="5" id="KW-1185">Reference proteome</keyword>
<keyword evidence="2" id="KW-0812">Transmembrane</keyword>
<gene>
    <name evidence="4" type="ORF">PISL3812_08255</name>
</gene>
<dbReference type="AlphaFoldDB" id="A0A0U1M6Q0"/>
<name>A0A0U1M6Q0_TALIS</name>
<feature type="transmembrane region" description="Helical" evidence="2">
    <location>
        <begin position="64"/>
        <end position="85"/>
    </location>
</feature>
<evidence type="ECO:0000259" key="3">
    <source>
        <dbReference type="Pfam" id="PF20163"/>
    </source>
</evidence>
<reference evidence="4 5" key="1">
    <citation type="submission" date="2015-04" db="EMBL/GenBank/DDBJ databases">
        <authorList>
            <person name="Syromyatnikov M.Y."/>
            <person name="Popov V.N."/>
        </authorList>
    </citation>
    <scope>NUCLEOTIDE SEQUENCE [LARGE SCALE GENOMIC DNA]</scope>
    <source>
        <strain evidence="4">WF-38-12</strain>
    </source>
</reference>
<evidence type="ECO:0000313" key="5">
    <source>
        <dbReference type="Proteomes" id="UP000054383"/>
    </source>
</evidence>
<dbReference type="InterPro" id="IPR046623">
    <property type="entry name" value="DUF6536"/>
</dbReference>
<evidence type="ECO:0000313" key="4">
    <source>
        <dbReference type="EMBL" id="CRG91207.1"/>
    </source>
</evidence>
<feature type="transmembrane region" description="Helical" evidence="2">
    <location>
        <begin position="255"/>
        <end position="285"/>
    </location>
</feature>
<dbReference type="Proteomes" id="UP000054383">
    <property type="component" value="Unassembled WGS sequence"/>
</dbReference>
<dbReference type="OrthoDB" id="4369817at2759"/>
<evidence type="ECO:0000256" key="2">
    <source>
        <dbReference type="SAM" id="Phobius"/>
    </source>
</evidence>
<feature type="region of interest" description="Disordered" evidence="1">
    <location>
        <begin position="379"/>
        <end position="399"/>
    </location>
</feature>